<comment type="catalytic activity">
    <reaction evidence="6 7">
        <text>L-glutamine + H2O = L-glutamate + NH4(+)</text>
        <dbReference type="Rhea" id="RHEA:15889"/>
        <dbReference type="ChEBI" id="CHEBI:15377"/>
        <dbReference type="ChEBI" id="CHEBI:28938"/>
        <dbReference type="ChEBI" id="CHEBI:29985"/>
        <dbReference type="ChEBI" id="CHEBI:58359"/>
        <dbReference type="EC" id="3.5.1.2"/>
    </reaction>
</comment>
<sequence length="190" mass="20440">MRVGVLALQGDFREHRRQIEALGVECVEVRNPEELEGLAGLIIPGGESTTISNLMKKCGLDKAIKRKHKAGMALMGTCAGAILLSKTVLNEKRFFPLGLIDVTISRNSYGRQVDSFEADLNVKGLGKVNGAFIRAPVIEGTGNNVEVLSSFNGKPVLVMQGKILLATFHTELGADTSIHRLFCSVASDGF</sequence>
<evidence type="ECO:0000313" key="11">
    <source>
        <dbReference type="EMBL" id="MBS3059110.1"/>
    </source>
</evidence>
<dbReference type="InterPro" id="IPR029062">
    <property type="entry name" value="Class_I_gatase-like"/>
</dbReference>
<dbReference type="FunFam" id="3.40.50.880:FF:000010">
    <property type="entry name" value="uncharacterized protein LOC100176842 isoform X2"/>
    <property type="match status" value="1"/>
</dbReference>
<name>A0A7J4IUW1_9ARCH</name>
<gene>
    <name evidence="7 10" type="primary">pdxT</name>
    <name evidence="10" type="ORF">HA237_01450</name>
    <name evidence="11" type="ORF">J4224_01650</name>
</gene>
<reference evidence="10" key="1">
    <citation type="journal article" date="2020" name="bioRxiv">
        <title>A rank-normalized archaeal taxonomy based on genome phylogeny resolves widespread incomplete and uneven classifications.</title>
        <authorList>
            <person name="Rinke C."/>
            <person name="Chuvochina M."/>
            <person name="Mussig A.J."/>
            <person name="Chaumeil P.-A."/>
            <person name="Waite D.W."/>
            <person name="Whitman W.B."/>
            <person name="Parks D.H."/>
            <person name="Hugenholtz P."/>
        </authorList>
    </citation>
    <scope>NUCLEOTIDE SEQUENCE</scope>
    <source>
        <strain evidence="10">UBA10011</strain>
    </source>
</reference>
<feature type="active site" description="Nucleophile" evidence="7 8">
    <location>
        <position position="78"/>
    </location>
</feature>
<dbReference type="PIRSF" id="PIRSF005639">
    <property type="entry name" value="Glut_amidoT_SNO"/>
    <property type="match status" value="1"/>
</dbReference>
<dbReference type="CDD" id="cd01749">
    <property type="entry name" value="GATase1_PB"/>
    <property type="match status" value="1"/>
</dbReference>
<dbReference type="Pfam" id="PF01174">
    <property type="entry name" value="SNO"/>
    <property type="match status" value="1"/>
</dbReference>
<comment type="similarity">
    <text evidence="1 7">Belongs to the glutaminase PdxT/SNO family.</text>
</comment>
<dbReference type="GO" id="GO:0036381">
    <property type="term" value="F:pyridoxal 5'-phosphate synthase (glutamine hydrolysing) activity"/>
    <property type="evidence" value="ECO:0007669"/>
    <property type="project" value="UniProtKB-UniRule"/>
</dbReference>
<evidence type="ECO:0000313" key="12">
    <source>
        <dbReference type="Proteomes" id="UP000577419"/>
    </source>
</evidence>
<feature type="binding site" evidence="7 9">
    <location>
        <position position="106"/>
    </location>
    <ligand>
        <name>L-glutamine</name>
        <dbReference type="ChEBI" id="CHEBI:58359"/>
    </ligand>
</feature>
<accession>A0A7J4IUW1</accession>
<dbReference type="GO" id="GO:0008614">
    <property type="term" value="P:pyridoxine metabolic process"/>
    <property type="evidence" value="ECO:0007669"/>
    <property type="project" value="TreeGrafter"/>
</dbReference>
<keyword evidence="4 7" id="KW-0315">Glutamine amidotransferase</keyword>
<keyword evidence="2 7" id="KW-0378">Hydrolase</keyword>
<dbReference type="PROSITE" id="PS51273">
    <property type="entry name" value="GATASE_TYPE_1"/>
    <property type="match status" value="1"/>
</dbReference>
<comment type="pathway">
    <text evidence="7">Cofactor biosynthesis; pyridoxal 5'-phosphate biosynthesis.</text>
</comment>
<evidence type="ECO:0000256" key="9">
    <source>
        <dbReference type="PIRSR" id="PIRSR005639-2"/>
    </source>
</evidence>
<evidence type="ECO:0000256" key="3">
    <source>
        <dbReference type="ARBA" id="ARBA00022898"/>
    </source>
</evidence>
<comment type="subunit">
    <text evidence="7">In the presence of PdxS, forms a dodecamer of heterodimers. Only shows activity in the heterodimer.</text>
</comment>
<evidence type="ECO:0000256" key="1">
    <source>
        <dbReference type="ARBA" id="ARBA00008345"/>
    </source>
</evidence>
<comment type="caution">
    <text evidence="10">The sequence shown here is derived from an EMBL/GenBank/DDBJ whole genome shotgun (WGS) entry which is preliminary data.</text>
</comment>
<dbReference type="PANTHER" id="PTHR31559">
    <property type="entry name" value="PYRIDOXAL 5'-PHOSPHATE SYNTHASE SUBUNIT SNO"/>
    <property type="match status" value="1"/>
</dbReference>
<dbReference type="HAMAP" id="MF_01615">
    <property type="entry name" value="PdxT"/>
    <property type="match status" value="1"/>
</dbReference>
<dbReference type="PROSITE" id="PS01236">
    <property type="entry name" value="PDXT_SNO_1"/>
    <property type="match status" value="1"/>
</dbReference>
<dbReference type="NCBIfam" id="TIGR03800">
    <property type="entry name" value="PLP_synth_Pdx2"/>
    <property type="match status" value="1"/>
</dbReference>
<evidence type="ECO:0000256" key="8">
    <source>
        <dbReference type="PIRSR" id="PIRSR005639-1"/>
    </source>
</evidence>
<evidence type="ECO:0000256" key="6">
    <source>
        <dbReference type="ARBA" id="ARBA00049534"/>
    </source>
</evidence>
<proteinExistence type="inferred from homology"/>
<comment type="function">
    <text evidence="7">Catalyzes the hydrolysis of glutamine to glutamate and ammonia as part of the biosynthesis of pyridoxal 5'-phosphate. The resulting ammonia molecule is channeled to the active site of PdxS.</text>
</comment>
<dbReference type="Proteomes" id="UP000577419">
    <property type="component" value="Unassembled WGS sequence"/>
</dbReference>
<comment type="catalytic activity">
    <reaction evidence="7">
        <text>aldehydo-D-ribose 5-phosphate + D-glyceraldehyde 3-phosphate + L-glutamine = pyridoxal 5'-phosphate + L-glutamate + phosphate + 3 H2O + H(+)</text>
        <dbReference type="Rhea" id="RHEA:31507"/>
        <dbReference type="ChEBI" id="CHEBI:15377"/>
        <dbReference type="ChEBI" id="CHEBI:15378"/>
        <dbReference type="ChEBI" id="CHEBI:29985"/>
        <dbReference type="ChEBI" id="CHEBI:43474"/>
        <dbReference type="ChEBI" id="CHEBI:58273"/>
        <dbReference type="ChEBI" id="CHEBI:58359"/>
        <dbReference type="ChEBI" id="CHEBI:59776"/>
        <dbReference type="ChEBI" id="CHEBI:597326"/>
        <dbReference type="EC" id="4.3.3.6"/>
    </reaction>
</comment>
<dbReference type="PANTHER" id="PTHR31559:SF0">
    <property type="entry name" value="PYRIDOXAL 5'-PHOSPHATE SYNTHASE SUBUNIT SNO1-RELATED"/>
    <property type="match status" value="1"/>
</dbReference>
<reference evidence="11" key="3">
    <citation type="submission" date="2021-05" db="EMBL/GenBank/DDBJ databases">
        <title>Protein family content uncovers lineage relationships and bacterial pathway maintenance mechanisms in DPANN archaea.</title>
        <authorList>
            <person name="Castelle C.J."/>
            <person name="Meheust R."/>
            <person name="Jaffe A.L."/>
            <person name="Seitz K."/>
            <person name="Gong X."/>
            <person name="Baker B.J."/>
            <person name="Banfield J.F."/>
        </authorList>
    </citation>
    <scope>NUCLEOTIDE SEQUENCE</scope>
    <source>
        <strain evidence="11">RIFCSPHIGHO2_01_FULL_GW2011_AR10_43_9</strain>
    </source>
</reference>
<dbReference type="Proteomes" id="UP000683213">
    <property type="component" value="Unassembled WGS sequence"/>
</dbReference>
<dbReference type="EMBL" id="DUFG01000010">
    <property type="protein sequence ID" value="HIH08015.1"/>
    <property type="molecule type" value="Genomic_DNA"/>
</dbReference>
<dbReference type="GO" id="GO:0006543">
    <property type="term" value="P:L-glutamine catabolic process"/>
    <property type="evidence" value="ECO:0007669"/>
    <property type="project" value="UniProtKB-UniRule"/>
</dbReference>
<evidence type="ECO:0000256" key="4">
    <source>
        <dbReference type="ARBA" id="ARBA00022962"/>
    </source>
</evidence>
<dbReference type="EMBL" id="JAGVWF010000023">
    <property type="protein sequence ID" value="MBS3059110.1"/>
    <property type="molecule type" value="Genomic_DNA"/>
</dbReference>
<organism evidence="10 12">
    <name type="scientific">Candidatus Iainarchaeum sp</name>
    <dbReference type="NCBI Taxonomy" id="3101447"/>
    <lineage>
        <taxon>Archaea</taxon>
        <taxon>Candidatus Iainarchaeota</taxon>
        <taxon>Candidatus Iainarchaeia</taxon>
        <taxon>Candidatus Iainarchaeales</taxon>
        <taxon>Candidatus Iainarchaeaceae</taxon>
        <taxon>Candidatus Iainarchaeum</taxon>
    </lineage>
</organism>
<reference evidence="11" key="2">
    <citation type="submission" date="2021-03" db="EMBL/GenBank/DDBJ databases">
        <authorList>
            <person name="Jaffe A."/>
        </authorList>
    </citation>
    <scope>NUCLEOTIDE SEQUENCE</scope>
    <source>
        <strain evidence="11">RIFCSPHIGHO2_01_FULL_GW2011_AR10_43_9</strain>
    </source>
</reference>
<dbReference type="GO" id="GO:0005829">
    <property type="term" value="C:cytosol"/>
    <property type="evidence" value="ECO:0007669"/>
    <property type="project" value="TreeGrafter"/>
</dbReference>
<evidence type="ECO:0000313" key="10">
    <source>
        <dbReference type="EMBL" id="HIH08015.1"/>
    </source>
</evidence>
<dbReference type="InterPro" id="IPR021196">
    <property type="entry name" value="PdxT/SNO_CS"/>
</dbReference>
<evidence type="ECO:0000256" key="5">
    <source>
        <dbReference type="ARBA" id="ARBA00023239"/>
    </source>
</evidence>
<evidence type="ECO:0000256" key="7">
    <source>
        <dbReference type="HAMAP-Rule" id="MF_01615"/>
    </source>
</evidence>
<protein>
    <recommendedName>
        <fullName evidence="7">Pyridoxal 5'-phosphate synthase subunit PdxT</fullName>
        <ecNumber evidence="7">4.3.3.6</ecNumber>
    </recommendedName>
    <alternativeName>
        <fullName evidence="7">Pdx2</fullName>
    </alternativeName>
    <alternativeName>
        <fullName evidence="7">Pyridoxal 5'-phosphate synthase glutaminase subunit</fullName>
        <ecNumber evidence="7">3.5.1.2</ecNumber>
    </alternativeName>
</protein>
<dbReference type="PROSITE" id="PS51130">
    <property type="entry name" value="PDXT_SNO_2"/>
    <property type="match status" value="1"/>
</dbReference>
<dbReference type="AlphaFoldDB" id="A0A7J4IUW1"/>
<dbReference type="GO" id="GO:0042823">
    <property type="term" value="P:pyridoxal phosphate biosynthetic process"/>
    <property type="evidence" value="ECO:0007669"/>
    <property type="project" value="UniProtKB-UniRule"/>
</dbReference>
<dbReference type="UniPathway" id="UPA00245"/>
<keyword evidence="3 7" id="KW-0663">Pyridoxal phosphate</keyword>
<feature type="binding site" evidence="7 9">
    <location>
        <begin position="133"/>
        <end position="134"/>
    </location>
    <ligand>
        <name>L-glutamine</name>
        <dbReference type="ChEBI" id="CHEBI:58359"/>
    </ligand>
</feature>
<dbReference type="SUPFAM" id="SSF52317">
    <property type="entry name" value="Class I glutamine amidotransferase-like"/>
    <property type="match status" value="1"/>
</dbReference>
<dbReference type="GO" id="GO:0004359">
    <property type="term" value="F:glutaminase activity"/>
    <property type="evidence" value="ECO:0007669"/>
    <property type="project" value="UniProtKB-UniRule"/>
</dbReference>
<evidence type="ECO:0000256" key="2">
    <source>
        <dbReference type="ARBA" id="ARBA00022801"/>
    </source>
</evidence>
<dbReference type="EC" id="4.3.3.6" evidence="7"/>
<feature type="binding site" evidence="7 9">
    <location>
        <begin position="46"/>
        <end position="48"/>
    </location>
    <ligand>
        <name>L-glutamine</name>
        <dbReference type="ChEBI" id="CHEBI:58359"/>
    </ligand>
</feature>
<keyword evidence="5 7" id="KW-0456">Lyase</keyword>
<dbReference type="GO" id="GO:1903600">
    <property type="term" value="C:glutaminase complex"/>
    <property type="evidence" value="ECO:0007669"/>
    <property type="project" value="TreeGrafter"/>
</dbReference>
<dbReference type="EC" id="3.5.1.2" evidence="7"/>
<feature type="active site" description="Charge relay system" evidence="7 8">
    <location>
        <position position="169"/>
    </location>
</feature>
<feature type="active site" description="Charge relay system" evidence="7 8">
    <location>
        <position position="171"/>
    </location>
</feature>
<dbReference type="InterPro" id="IPR002161">
    <property type="entry name" value="PdxT/SNO"/>
</dbReference>
<dbReference type="Gene3D" id="3.40.50.880">
    <property type="match status" value="1"/>
</dbReference>